<gene>
    <name evidence="2" type="ORF">SAMN05421505_11330</name>
</gene>
<organism evidence="2 3">
    <name type="scientific">Sinosporangium album</name>
    <dbReference type="NCBI Taxonomy" id="504805"/>
    <lineage>
        <taxon>Bacteria</taxon>
        <taxon>Bacillati</taxon>
        <taxon>Actinomycetota</taxon>
        <taxon>Actinomycetes</taxon>
        <taxon>Streptosporangiales</taxon>
        <taxon>Streptosporangiaceae</taxon>
        <taxon>Sinosporangium</taxon>
    </lineage>
</organism>
<sequence length="106" mass="11828">MDPLAQPLFWLLYTLAGAATSARMLTVLRRQAARDPATACDTCRKRTLTPPRPGRRPGHPPSLPRRRGRPPPHRRPLVRLLAPPPMAPLHRPTLHLPYGKSHGTFA</sequence>
<proteinExistence type="predicted"/>
<evidence type="ECO:0000313" key="2">
    <source>
        <dbReference type="EMBL" id="SDH25421.1"/>
    </source>
</evidence>
<name>A0A1G8AWV8_9ACTN</name>
<dbReference type="AlphaFoldDB" id="A0A1G8AWV8"/>
<dbReference type="Proteomes" id="UP000198923">
    <property type="component" value="Unassembled WGS sequence"/>
</dbReference>
<evidence type="ECO:0000313" key="3">
    <source>
        <dbReference type="Proteomes" id="UP000198923"/>
    </source>
</evidence>
<feature type="region of interest" description="Disordered" evidence="1">
    <location>
        <begin position="32"/>
        <end position="106"/>
    </location>
</feature>
<accession>A0A1G8AWV8</accession>
<dbReference type="EMBL" id="FNCN01000013">
    <property type="protein sequence ID" value="SDH25421.1"/>
    <property type="molecule type" value="Genomic_DNA"/>
</dbReference>
<evidence type="ECO:0000256" key="1">
    <source>
        <dbReference type="SAM" id="MobiDB-lite"/>
    </source>
</evidence>
<reference evidence="2 3" key="1">
    <citation type="submission" date="2016-10" db="EMBL/GenBank/DDBJ databases">
        <authorList>
            <person name="de Groot N.N."/>
        </authorList>
    </citation>
    <scope>NUCLEOTIDE SEQUENCE [LARGE SCALE GENOMIC DNA]</scope>
    <source>
        <strain evidence="2 3">CPCC 201354</strain>
    </source>
</reference>
<feature type="compositionally biased region" description="Basic residues" evidence="1">
    <location>
        <begin position="53"/>
        <end position="77"/>
    </location>
</feature>
<dbReference type="RefSeq" id="WP_143020288.1">
    <property type="nucleotide sequence ID" value="NZ_FNCN01000013.1"/>
</dbReference>
<dbReference type="STRING" id="504805.SAMN05421505_11330"/>
<protein>
    <submittedName>
        <fullName evidence="2">Uncharacterized protein</fullName>
    </submittedName>
</protein>
<keyword evidence="3" id="KW-1185">Reference proteome</keyword>